<sequence length="391" mass="44103">MEFHRKLRYGMVGGGPGAFIGEVHRMAAALDGHMELVAGAFSSSKEKSDKMGKQLQLDNDRVYGSFKEMAEKEAALPEDERIDFVSVVTPNHLHYPVCKAFIEQGIHVVCDKPLTNTIEEAEELCRLVEKHDVVFGLTHTYTGYPMVKQAREMIWDNKLGKLRKIVVEYPQGWLSEPIEQEGAKQAEWRTDPDKAGISSAVGDIGTHAENLVEYITGLKMQKLYADITSFVEGRKLEDDANLLVHYEQGVKAILYCSQISVGEENDLKIRIYGTDASLEWGQENPNYLYVRYPDRPEEIYKRGNPYLSEIANFNNRIPPGHPEGFIEAFANIYMNVGRTILAKEKGVELNRFSTDFPTVYDGAVGVHFIHKTIESGKKNEWVDMNYSPGSG</sequence>
<evidence type="ECO:0000259" key="2">
    <source>
        <dbReference type="Pfam" id="PF22725"/>
    </source>
</evidence>
<evidence type="ECO:0000313" key="4">
    <source>
        <dbReference type="Proteomes" id="UP000473278"/>
    </source>
</evidence>
<dbReference type="Gene3D" id="3.40.50.720">
    <property type="entry name" value="NAD(P)-binding Rossmann-like Domain"/>
    <property type="match status" value="1"/>
</dbReference>
<dbReference type="InterPro" id="IPR036291">
    <property type="entry name" value="NAD(P)-bd_dom_sf"/>
</dbReference>
<feature type="domain" description="GFO/IDH/MocA-like oxidoreductase" evidence="2">
    <location>
        <begin position="147"/>
        <end position="279"/>
    </location>
</feature>
<dbReference type="EMBL" id="JAALLT010000002">
    <property type="protein sequence ID" value="NGP76605.1"/>
    <property type="molecule type" value="Genomic_DNA"/>
</dbReference>
<dbReference type="InterPro" id="IPR055170">
    <property type="entry name" value="GFO_IDH_MocA-like_dom"/>
</dbReference>
<dbReference type="SUPFAM" id="SSF51735">
    <property type="entry name" value="NAD(P)-binding Rossmann-fold domains"/>
    <property type="match status" value="1"/>
</dbReference>
<dbReference type="Pfam" id="PF22725">
    <property type="entry name" value="GFO_IDH_MocA_C3"/>
    <property type="match status" value="1"/>
</dbReference>
<organism evidence="3 4">
    <name type="scientific">Halalkalibaculum roseum</name>
    <dbReference type="NCBI Taxonomy" id="2709311"/>
    <lineage>
        <taxon>Bacteria</taxon>
        <taxon>Pseudomonadati</taxon>
        <taxon>Balneolota</taxon>
        <taxon>Balneolia</taxon>
        <taxon>Balneolales</taxon>
        <taxon>Balneolaceae</taxon>
        <taxon>Halalkalibaculum</taxon>
    </lineage>
</organism>
<evidence type="ECO:0000313" key="3">
    <source>
        <dbReference type="EMBL" id="NGP76605.1"/>
    </source>
</evidence>
<feature type="domain" description="Gfo/Idh/MocA-like oxidoreductase N-terminal" evidence="1">
    <location>
        <begin position="7"/>
        <end position="137"/>
    </location>
</feature>
<dbReference type="PANTHER" id="PTHR43708">
    <property type="entry name" value="CONSERVED EXPRESSED OXIDOREDUCTASE (EUROFUNG)"/>
    <property type="match status" value="1"/>
</dbReference>
<reference evidence="3 4" key="1">
    <citation type="submission" date="2020-02" db="EMBL/GenBank/DDBJ databases">
        <title>Balneolaceae bacterium YR4-1, complete genome.</title>
        <authorList>
            <person name="Li Y."/>
            <person name="Wu S."/>
        </authorList>
    </citation>
    <scope>NUCLEOTIDE SEQUENCE [LARGE SCALE GENOMIC DNA]</scope>
    <source>
        <strain evidence="3 4">YR4-1</strain>
    </source>
</reference>
<evidence type="ECO:0000259" key="1">
    <source>
        <dbReference type="Pfam" id="PF01408"/>
    </source>
</evidence>
<dbReference type="Proteomes" id="UP000473278">
    <property type="component" value="Unassembled WGS sequence"/>
</dbReference>
<dbReference type="GO" id="GO:0000166">
    <property type="term" value="F:nucleotide binding"/>
    <property type="evidence" value="ECO:0007669"/>
    <property type="project" value="InterPro"/>
</dbReference>
<dbReference type="PANTHER" id="PTHR43708:SF3">
    <property type="entry name" value="OXIDOREDUCTASE"/>
    <property type="match status" value="1"/>
</dbReference>
<dbReference type="Pfam" id="PF01408">
    <property type="entry name" value="GFO_IDH_MocA"/>
    <property type="match status" value="1"/>
</dbReference>
<dbReference type="Gene3D" id="3.30.360.10">
    <property type="entry name" value="Dihydrodipicolinate Reductase, domain 2"/>
    <property type="match status" value="1"/>
</dbReference>
<dbReference type="InterPro" id="IPR000683">
    <property type="entry name" value="Gfo/Idh/MocA-like_OxRdtase_N"/>
</dbReference>
<comment type="caution">
    <text evidence="3">The sequence shown here is derived from an EMBL/GenBank/DDBJ whole genome shotgun (WGS) entry which is preliminary data.</text>
</comment>
<proteinExistence type="predicted"/>
<accession>A0A6M1T3Q0</accession>
<dbReference type="SUPFAM" id="SSF55347">
    <property type="entry name" value="Glyceraldehyde-3-phosphate dehydrogenase-like, C-terminal domain"/>
    <property type="match status" value="1"/>
</dbReference>
<gene>
    <name evidence="3" type="ORF">G3570_08170</name>
</gene>
<dbReference type="RefSeq" id="WP_165141091.1">
    <property type="nucleotide sequence ID" value="NZ_JAALLT010000002.1"/>
</dbReference>
<keyword evidence="4" id="KW-1185">Reference proteome</keyword>
<protein>
    <submittedName>
        <fullName evidence="3">Gfo/Idh/MocA family oxidoreductase</fullName>
    </submittedName>
</protein>
<name>A0A6M1T3Q0_9BACT</name>
<dbReference type="AlphaFoldDB" id="A0A6M1T3Q0"/>
<dbReference type="InterPro" id="IPR051317">
    <property type="entry name" value="Gfo/Idh/MocA_oxidoreduct"/>
</dbReference>